<dbReference type="InterPro" id="IPR001680">
    <property type="entry name" value="WD40_rpt"/>
</dbReference>
<proteinExistence type="predicted"/>
<dbReference type="Pfam" id="PF00400">
    <property type="entry name" value="WD40"/>
    <property type="match status" value="3"/>
</dbReference>
<keyword evidence="5" id="KW-1185">Reference proteome</keyword>
<evidence type="ECO:0000256" key="3">
    <source>
        <dbReference type="PROSITE-ProRule" id="PRU00221"/>
    </source>
</evidence>
<dbReference type="Proteomes" id="UP000747399">
    <property type="component" value="Unassembled WGS sequence"/>
</dbReference>
<dbReference type="SMART" id="SM00320">
    <property type="entry name" value="WD40"/>
    <property type="match status" value="4"/>
</dbReference>
<dbReference type="PANTHER" id="PTHR18763:SF0">
    <property type="entry name" value="WD REPEAT-CONTAINING PROTEIN 18"/>
    <property type="match status" value="1"/>
</dbReference>
<sequence length="416" mass="43631">MRASKVVIASGTLDGSVCVCDLRTGEITTSWKGNFSQKGVCVLGSDFFAAAQADKQNVQFFSLLDHAQNRALVAETVSVLTATADGHYLAGGCNSGTIYLWELCSGRLLRAWPAHFKGVTALLFGGGASLLISGGEDTMLHAWLLADLLDPALDGDRGGPMVANPKPLHSWCDHTLQVTAMAAGVGNAAAVLASASLDRTVKLRRLGDGCQLRSQALPAAINDIILSAGEEALYAAGADGIVYAVALATDAGAQNATTNAVTTGSDTRGFLDGQDGGSYQIFVGHSRPVTCLALASLDPGLGCSSEEAHFRHGEVLVSGSEDGTVRVWDLYSRQAVRVITITGKAPIKSIQVLPYLMNRSPHLRTSHTSSHITLSKFEGLSVHGPRWQGAAICVDGSEQLPRGGLLRLDVPKTQII</sequence>
<protein>
    <submittedName>
        <fullName evidence="4">Uncharacterized protein</fullName>
    </submittedName>
</protein>
<dbReference type="PROSITE" id="PS00678">
    <property type="entry name" value="WD_REPEATS_1"/>
    <property type="match status" value="1"/>
</dbReference>
<evidence type="ECO:0000256" key="1">
    <source>
        <dbReference type="ARBA" id="ARBA00022574"/>
    </source>
</evidence>
<keyword evidence="1 3" id="KW-0853">WD repeat</keyword>
<accession>A0A8J4F0B7</accession>
<dbReference type="InterPro" id="IPR045227">
    <property type="entry name" value="WDR18/Ipi3/RID3"/>
</dbReference>
<evidence type="ECO:0000256" key="2">
    <source>
        <dbReference type="ARBA" id="ARBA00022737"/>
    </source>
</evidence>
<dbReference type="InterPro" id="IPR036322">
    <property type="entry name" value="WD40_repeat_dom_sf"/>
</dbReference>
<dbReference type="InterPro" id="IPR019775">
    <property type="entry name" value="WD40_repeat_CS"/>
</dbReference>
<organism evidence="4 5">
    <name type="scientific">Volvox africanus</name>
    <dbReference type="NCBI Taxonomy" id="51714"/>
    <lineage>
        <taxon>Eukaryota</taxon>
        <taxon>Viridiplantae</taxon>
        <taxon>Chlorophyta</taxon>
        <taxon>core chlorophytes</taxon>
        <taxon>Chlorophyceae</taxon>
        <taxon>CS clade</taxon>
        <taxon>Chlamydomonadales</taxon>
        <taxon>Volvocaceae</taxon>
        <taxon>Volvox</taxon>
    </lineage>
</organism>
<dbReference type="InterPro" id="IPR015943">
    <property type="entry name" value="WD40/YVTN_repeat-like_dom_sf"/>
</dbReference>
<dbReference type="Gene3D" id="2.130.10.10">
    <property type="entry name" value="YVTN repeat-like/Quinoprotein amine dehydrogenase"/>
    <property type="match status" value="2"/>
</dbReference>
<reference evidence="4" key="1">
    <citation type="journal article" date="2021" name="Proc. Natl. Acad. Sci. U.S.A.">
        <title>Three genomes in the algal genus Volvox reveal the fate of a haploid sex-determining region after a transition to homothallism.</title>
        <authorList>
            <person name="Yamamoto K."/>
            <person name="Hamaji T."/>
            <person name="Kawai-Toyooka H."/>
            <person name="Matsuzaki R."/>
            <person name="Takahashi F."/>
            <person name="Nishimura Y."/>
            <person name="Kawachi M."/>
            <person name="Noguchi H."/>
            <person name="Minakuchi Y."/>
            <person name="Umen J.G."/>
            <person name="Toyoda A."/>
            <person name="Nozaki H."/>
        </authorList>
    </citation>
    <scope>NUCLEOTIDE SEQUENCE</scope>
    <source>
        <strain evidence="4">NIES-3780</strain>
    </source>
</reference>
<gene>
    <name evidence="4" type="ORF">Vafri_7241</name>
</gene>
<dbReference type="GO" id="GO:0006261">
    <property type="term" value="P:DNA-templated DNA replication"/>
    <property type="evidence" value="ECO:0007669"/>
    <property type="project" value="TreeGrafter"/>
</dbReference>
<dbReference type="SUPFAM" id="SSF50978">
    <property type="entry name" value="WD40 repeat-like"/>
    <property type="match status" value="1"/>
</dbReference>
<comment type="caution">
    <text evidence="4">The sequence shown here is derived from an EMBL/GenBank/DDBJ whole genome shotgun (WGS) entry which is preliminary data.</text>
</comment>
<name>A0A8J4F0B7_9CHLO</name>
<dbReference type="GO" id="GO:0120330">
    <property type="term" value="C:rixosome complex"/>
    <property type="evidence" value="ECO:0007669"/>
    <property type="project" value="TreeGrafter"/>
</dbReference>
<evidence type="ECO:0000313" key="5">
    <source>
        <dbReference type="Proteomes" id="UP000747399"/>
    </source>
</evidence>
<evidence type="ECO:0000313" key="4">
    <source>
        <dbReference type="EMBL" id="GIL51175.1"/>
    </source>
</evidence>
<feature type="repeat" description="WD" evidence="3">
    <location>
        <begin position="313"/>
        <end position="338"/>
    </location>
</feature>
<dbReference type="PROSITE" id="PS50082">
    <property type="entry name" value="WD_REPEATS_2"/>
    <property type="match status" value="1"/>
</dbReference>
<dbReference type="PANTHER" id="PTHR18763">
    <property type="entry name" value="WD-REPEAT PROTEIN 18"/>
    <property type="match status" value="1"/>
</dbReference>
<keyword evidence="2" id="KW-0677">Repeat</keyword>
<dbReference type="GO" id="GO:0005656">
    <property type="term" value="C:nuclear pre-replicative complex"/>
    <property type="evidence" value="ECO:0007669"/>
    <property type="project" value="TreeGrafter"/>
</dbReference>
<dbReference type="EMBL" id="BNCO01000010">
    <property type="protein sequence ID" value="GIL51175.1"/>
    <property type="molecule type" value="Genomic_DNA"/>
</dbReference>
<dbReference type="GO" id="GO:0006364">
    <property type="term" value="P:rRNA processing"/>
    <property type="evidence" value="ECO:0007669"/>
    <property type="project" value="TreeGrafter"/>
</dbReference>
<dbReference type="AlphaFoldDB" id="A0A8J4F0B7"/>